<proteinExistence type="predicted"/>
<name>A0AAN8RDX0_9TELE</name>
<comment type="caution">
    <text evidence="2">The sequence shown here is derived from an EMBL/GenBank/DDBJ whole genome shotgun (WGS) entry which is preliminary data.</text>
</comment>
<keyword evidence="3" id="KW-1185">Reference proteome</keyword>
<accession>A0AAN8RDX0</accession>
<protein>
    <submittedName>
        <fullName evidence="2">Uncharacterized protein</fullName>
    </submittedName>
</protein>
<dbReference type="EMBL" id="JAGTTL010000004">
    <property type="protein sequence ID" value="KAK6323767.1"/>
    <property type="molecule type" value="Genomic_DNA"/>
</dbReference>
<evidence type="ECO:0000313" key="2">
    <source>
        <dbReference type="EMBL" id="KAK6323767.1"/>
    </source>
</evidence>
<feature type="compositionally biased region" description="Basic and acidic residues" evidence="1">
    <location>
        <begin position="16"/>
        <end position="39"/>
    </location>
</feature>
<evidence type="ECO:0000256" key="1">
    <source>
        <dbReference type="SAM" id="MobiDB-lite"/>
    </source>
</evidence>
<gene>
    <name evidence="2" type="ORF">J4Q44_G00061060</name>
</gene>
<evidence type="ECO:0000313" key="3">
    <source>
        <dbReference type="Proteomes" id="UP001356427"/>
    </source>
</evidence>
<reference evidence="2 3" key="1">
    <citation type="submission" date="2021-04" db="EMBL/GenBank/DDBJ databases">
        <authorList>
            <person name="De Guttry C."/>
            <person name="Zahm M."/>
            <person name="Klopp C."/>
            <person name="Cabau C."/>
            <person name="Louis A."/>
            <person name="Berthelot C."/>
            <person name="Parey E."/>
            <person name="Roest Crollius H."/>
            <person name="Montfort J."/>
            <person name="Robinson-Rechavi M."/>
            <person name="Bucao C."/>
            <person name="Bouchez O."/>
            <person name="Gislard M."/>
            <person name="Lluch J."/>
            <person name="Milhes M."/>
            <person name="Lampietro C."/>
            <person name="Lopez Roques C."/>
            <person name="Donnadieu C."/>
            <person name="Braasch I."/>
            <person name="Desvignes T."/>
            <person name="Postlethwait J."/>
            <person name="Bobe J."/>
            <person name="Wedekind C."/>
            <person name="Guiguen Y."/>
        </authorList>
    </citation>
    <scope>NUCLEOTIDE SEQUENCE [LARGE SCALE GENOMIC DNA]</scope>
    <source>
        <strain evidence="2">Cs_M1</strain>
        <tissue evidence="2">Blood</tissue>
    </source>
</reference>
<organism evidence="2 3">
    <name type="scientific">Coregonus suidteri</name>
    <dbReference type="NCBI Taxonomy" id="861788"/>
    <lineage>
        <taxon>Eukaryota</taxon>
        <taxon>Metazoa</taxon>
        <taxon>Chordata</taxon>
        <taxon>Craniata</taxon>
        <taxon>Vertebrata</taxon>
        <taxon>Euteleostomi</taxon>
        <taxon>Actinopterygii</taxon>
        <taxon>Neopterygii</taxon>
        <taxon>Teleostei</taxon>
        <taxon>Protacanthopterygii</taxon>
        <taxon>Salmoniformes</taxon>
        <taxon>Salmonidae</taxon>
        <taxon>Coregoninae</taxon>
        <taxon>Coregonus</taxon>
    </lineage>
</organism>
<dbReference type="AlphaFoldDB" id="A0AAN8RDX0"/>
<sequence length="113" mass="12953">MRSLQDLAGRRATISENKKEELRKEAEQRNNSLELDKDRPMKRKRSMNVNGIMKSVHSKIIQLEKLGVESSILLYNPMDLDKLVHQIGSERGKEFLEAQGVTRSFSQHFAGCP</sequence>
<feature type="region of interest" description="Disordered" evidence="1">
    <location>
        <begin position="1"/>
        <end position="39"/>
    </location>
</feature>
<dbReference type="Proteomes" id="UP001356427">
    <property type="component" value="Unassembled WGS sequence"/>
</dbReference>